<keyword evidence="3" id="KW-1185">Reference proteome</keyword>
<dbReference type="Proteomes" id="UP000009026">
    <property type="component" value="Chromosome"/>
</dbReference>
<accession>A0A0H4X4I5</accession>
<dbReference type="AlphaFoldDB" id="A0A0H4X4I5"/>
<name>A0A0H4X4I5_9BACT</name>
<proteinExistence type="predicted"/>
<evidence type="ECO:0000256" key="1">
    <source>
        <dbReference type="SAM" id="MobiDB-lite"/>
    </source>
</evidence>
<organism evidence="2 3">
    <name type="scientific">Pseudomyxococcus hansupus</name>
    <dbReference type="NCBI Taxonomy" id="1297742"/>
    <lineage>
        <taxon>Bacteria</taxon>
        <taxon>Pseudomonadati</taxon>
        <taxon>Myxococcota</taxon>
        <taxon>Myxococcia</taxon>
        <taxon>Myxococcales</taxon>
        <taxon>Cystobacterineae</taxon>
        <taxon>Myxococcaceae</taxon>
        <taxon>Pseudomyxococcus</taxon>
    </lineage>
</organism>
<feature type="region of interest" description="Disordered" evidence="1">
    <location>
        <begin position="35"/>
        <end position="59"/>
    </location>
</feature>
<feature type="compositionally biased region" description="Gly residues" evidence="1">
    <location>
        <begin position="40"/>
        <end position="52"/>
    </location>
</feature>
<dbReference type="PATRIC" id="fig|1297742.4.peg.5817"/>
<evidence type="ECO:0000313" key="2">
    <source>
        <dbReference type="EMBL" id="AKQ68808.1"/>
    </source>
</evidence>
<dbReference type="KEGG" id="mym:A176_005720"/>
<dbReference type="EMBL" id="CP012109">
    <property type="protein sequence ID" value="AKQ68808.1"/>
    <property type="molecule type" value="Genomic_DNA"/>
</dbReference>
<reference evidence="2 3" key="1">
    <citation type="journal article" date="2016" name="PLoS ONE">
        <title>Complete Genome Sequence and Comparative Genomics of a Novel Myxobacterium Myxococcus hansupus.</title>
        <authorList>
            <person name="Sharma G."/>
            <person name="Narwani T."/>
            <person name="Subramanian S."/>
        </authorList>
    </citation>
    <scope>NUCLEOTIDE SEQUENCE [LARGE SCALE GENOMIC DNA]</scope>
    <source>
        <strain evidence="3">mixupus</strain>
    </source>
</reference>
<sequence length="59" mass="6166">MHPPERRAGRGASAGGRRGLVPDAASEWMLAQARMRGRRGVCGSGRRAGAGVGPARRRA</sequence>
<evidence type="ECO:0000313" key="3">
    <source>
        <dbReference type="Proteomes" id="UP000009026"/>
    </source>
</evidence>
<protein>
    <submittedName>
        <fullName evidence="2">Uncharacterized protein</fullName>
    </submittedName>
</protein>
<feature type="region of interest" description="Disordered" evidence="1">
    <location>
        <begin position="1"/>
        <end position="21"/>
    </location>
</feature>
<dbReference type="STRING" id="1297742.A176_005720"/>
<gene>
    <name evidence="2" type="ORF">A176_005720</name>
</gene>